<dbReference type="GeneID" id="66076088"/>
<organism evidence="2 3">
    <name type="scientific">Marasmius oreades</name>
    <name type="common">fairy-ring Marasmius</name>
    <dbReference type="NCBI Taxonomy" id="181124"/>
    <lineage>
        <taxon>Eukaryota</taxon>
        <taxon>Fungi</taxon>
        <taxon>Dikarya</taxon>
        <taxon>Basidiomycota</taxon>
        <taxon>Agaricomycotina</taxon>
        <taxon>Agaricomycetes</taxon>
        <taxon>Agaricomycetidae</taxon>
        <taxon>Agaricales</taxon>
        <taxon>Marasmiineae</taxon>
        <taxon>Marasmiaceae</taxon>
        <taxon>Marasmius</taxon>
    </lineage>
</organism>
<proteinExistence type="predicted"/>
<protein>
    <submittedName>
        <fullName evidence="2">Uncharacterized protein</fullName>
    </submittedName>
</protein>
<dbReference type="RefSeq" id="XP_043009802.1">
    <property type="nucleotide sequence ID" value="XM_043151722.1"/>
</dbReference>
<keyword evidence="3" id="KW-1185">Reference proteome</keyword>
<sequence length="124" mass="13845">MHRDLFESYRLSTCTPARGVQTVQQQNTHADGRATWLHGLAMSGGILQTATRYGRSPTLGIVADSISFPLPWCGMLKADRMYLEPHHTNLDSPTTEPHYTRSSYDHRGSMSGSCRSSDKRETTC</sequence>
<dbReference type="AlphaFoldDB" id="A0A9P7UT02"/>
<gene>
    <name evidence="2" type="ORF">E1B28_007012</name>
</gene>
<accession>A0A9P7UT02</accession>
<dbReference type="KEGG" id="more:E1B28_007012"/>
<evidence type="ECO:0000313" key="2">
    <source>
        <dbReference type="EMBL" id="KAG7093332.1"/>
    </source>
</evidence>
<comment type="caution">
    <text evidence="2">The sequence shown here is derived from an EMBL/GenBank/DDBJ whole genome shotgun (WGS) entry which is preliminary data.</text>
</comment>
<feature type="compositionally biased region" description="Polar residues" evidence="1">
    <location>
        <begin position="90"/>
        <end position="102"/>
    </location>
</feature>
<dbReference type="Proteomes" id="UP001049176">
    <property type="component" value="Chromosome 4"/>
</dbReference>
<feature type="region of interest" description="Disordered" evidence="1">
    <location>
        <begin position="86"/>
        <end position="124"/>
    </location>
</feature>
<reference evidence="2" key="1">
    <citation type="journal article" date="2021" name="Genome Biol. Evol.">
        <title>The assembled and annotated genome of the fairy-ring fungus Marasmius oreades.</title>
        <authorList>
            <person name="Hiltunen M."/>
            <person name="Ament-Velasquez S.L."/>
            <person name="Johannesson H."/>
        </authorList>
    </citation>
    <scope>NUCLEOTIDE SEQUENCE</scope>
    <source>
        <strain evidence="2">03SP1</strain>
    </source>
</reference>
<dbReference type="EMBL" id="CM032184">
    <property type="protein sequence ID" value="KAG7093332.1"/>
    <property type="molecule type" value="Genomic_DNA"/>
</dbReference>
<evidence type="ECO:0000256" key="1">
    <source>
        <dbReference type="SAM" id="MobiDB-lite"/>
    </source>
</evidence>
<name>A0A9P7UT02_9AGAR</name>
<evidence type="ECO:0000313" key="3">
    <source>
        <dbReference type="Proteomes" id="UP001049176"/>
    </source>
</evidence>